<proteinExistence type="predicted"/>
<dbReference type="InterPro" id="IPR036188">
    <property type="entry name" value="FAD/NAD-bd_sf"/>
</dbReference>
<dbReference type="PANTHER" id="PTHR38663">
    <property type="match status" value="1"/>
</dbReference>
<dbReference type="PANTHER" id="PTHR38663:SF1">
    <property type="entry name" value="L-ORNITHINE N(5)-MONOOXYGENASE"/>
    <property type="match status" value="1"/>
</dbReference>
<sequence length="384" mass="43204">MYKWIIIGGGVQGCCVASRLLEEKVSKEELIIIDSHAAPMHVWRTITQKIGMSCLRSPMVHHLANDPYSLKKYARTNDYAFPFKGRYLRPRLDMFNQHSLDEMNVLGMQDCWMQETVEGLVKSEGIWEVSISNNRVVKGERVVLAMGVNQKPQYPNWAADCKNKEKINHIFDEETSLPEVGEVVILGGGMTAAHLAYTLSNKSSIQSVTLLKRHPFRIKDFDSDPGWLGPKYLRAYNQVNCYAERRRLIQQARHRGSITRELYVKLKQQVRAGRLHFHTGEIEKAQSIRNSVHIYMSNGEMINADSLILATGAEASMPGENWLRSVIKQLELPCAPCGFPIVSSSLEWKQGLFVAGALAELEVGPVSRNIAGARKAAERIAQNA</sequence>
<comment type="caution">
    <text evidence="2">The sequence shown here is derived from an EMBL/GenBank/DDBJ whole genome shotgun (WGS) entry which is preliminary data.</text>
</comment>
<keyword evidence="3" id="KW-1185">Reference proteome</keyword>
<dbReference type="Gene3D" id="3.50.50.60">
    <property type="entry name" value="FAD/NAD(P)-binding domain"/>
    <property type="match status" value="1"/>
</dbReference>
<dbReference type="RefSeq" id="WP_285930816.1">
    <property type="nucleotide sequence ID" value="NZ_JASTZU010000018.1"/>
</dbReference>
<dbReference type="Pfam" id="PF07992">
    <property type="entry name" value="Pyr_redox_2"/>
    <property type="match status" value="1"/>
</dbReference>
<feature type="domain" description="FAD/NAD(P)-binding" evidence="1">
    <location>
        <begin position="3"/>
        <end position="367"/>
    </location>
</feature>
<name>A0ABT7L3V3_9BACI</name>
<dbReference type="SUPFAM" id="SSF51905">
    <property type="entry name" value="FAD/NAD(P)-binding domain"/>
    <property type="match status" value="1"/>
</dbReference>
<dbReference type="InterPro" id="IPR023753">
    <property type="entry name" value="FAD/NAD-binding_dom"/>
</dbReference>
<reference evidence="2 3" key="1">
    <citation type="submission" date="2023-06" db="EMBL/GenBank/DDBJ databases">
        <title>Aquibacillus rhizosphaerae LR5S19.</title>
        <authorList>
            <person name="Sun J.-Q."/>
        </authorList>
    </citation>
    <scope>NUCLEOTIDE SEQUENCE [LARGE SCALE GENOMIC DNA]</scope>
    <source>
        <strain evidence="2 3">LR5S19</strain>
    </source>
</reference>
<evidence type="ECO:0000259" key="1">
    <source>
        <dbReference type="Pfam" id="PF07992"/>
    </source>
</evidence>
<dbReference type="Proteomes" id="UP001235343">
    <property type="component" value="Unassembled WGS sequence"/>
</dbReference>
<gene>
    <name evidence="2" type="ORF">QQS35_05215</name>
</gene>
<accession>A0ABT7L3V3</accession>
<organism evidence="2 3">
    <name type="scientific">Aquibacillus rhizosphaerae</name>
    <dbReference type="NCBI Taxonomy" id="3051431"/>
    <lineage>
        <taxon>Bacteria</taxon>
        <taxon>Bacillati</taxon>
        <taxon>Bacillota</taxon>
        <taxon>Bacilli</taxon>
        <taxon>Bacillales</taxon>
        <taxon>Bacillaceae</taxon>
        <taxon>Aquibacillus</taxon>
    </lineage>
</organism>
<evidence type="ECO:0000313" key="2">
    <source>
        <dbReference type="EMBL" id="MDL4839855.1"/>
    </source>
</evidence>
<protein>
    <submittedName>
        <fullName evidence="2">FAD/NAD(P)-binding protein</fullName>
    </submittedName>
</protein>
<evidence type="ECO:0000313" key="3">
    <source>
        <dbReference type="Proteomes" id="UP001235343"/>
    </source>
</evidence>
<dbReference type="EMBL" id="JASTZU010000018">
    <property type="protein sequence ID" value="MDL4839855.1"/>
    <property type="molecule type" value="Genomic_DNA"/>
</dbReference>